<proteinExistence type="predicted"/>
<feature type="signal peptide" evidence="1">
    <location>
        <begin position="1"/>
        <end position="26"/>
    </location>
</feature>
<comment type="caution">
    <text evidence="2">The sequence shown here is derived from an EMBL/GenBank/DDBJ whole genome shotgun (WGS) entry which is preliminary data.</text>
</comment>
<reference evidence="2 3" key="1">
    <citation type="submission" date="2018-01" db="EMBL/GenBank/DDBJ databases">
        <title>Draft genome of the type strain Pseudomonas oceani DSM 100277 isolated from the deep water in Okinawa trough, northwestern Pacific Ocean.</title>
        <authorList>
            <person name="Gomila M."/>
            <person name="Mulet M."/>
            <person name="Garcia-Valdes E."/>
            <person name="Lalucat J."/>
        </authorList>
    </citation>
    <scope>NUCLEOTIDE SEQUENCE [LARGE SCALE GENOMIC DNA]</scope>
    <source>
        <strain evidence="2 3">DSM 100277</strain>
    </source>
</reference>
<keyword evidence="1" id="KW-0732">Signal</keyword>
<evidence type="ECO:0000313" key="2">
    <source>
        <dbReference type="EMBL" id="POB01796.1"/>
    </source>
</evidence>
<dbReference type="OrthoDB" id="9904307at2"/>
<accession>A0A2P4ES32</accession>
<dbReference type="AlphaFoldDB" id="A0A2P4ES32"/>
<feature type="chain" id="PRO_5015187069" evidence="1">
    <location>
        <begin position="27"/>
        <end position="164"/>
    </location>
</feature>
<keyword evidence="3" id="KW-1185">Reference proteome</keyword>
<dbReference type="RefSeq" id="WP_104739429.1">
    <property type="nucleotide sequence ID" value="NZ_BMHR01000016.1"/>
</dbReference>
<name>A0A2P4ES32_9GAMM</name>
<sequence length="164" mass="17977">MSAGGVCCARLAAACIAMVYLGAAHAGSIEEQLTASYWHVGREVSVYGQQGFVYADMKFHRDGYWTQFYRSYVPSLSGCHQVGDEVVSAGRWRLEDERILITGLRPGAATWTRSASLRFGDGYLEVAGGLVRFEAASSIAGGFGCQPQYQPRFEVHSGFRFSQE</sequence>
<protein>
    <submittedName>
        <fullName evidence="2">Uncharacterized protein</fullName>
    </submittedName>
</protein>
<evidence type="ECO:0000256" key="1">
    <source>
        <dbReference type="SAM" id="SignalP"/>
    </source>
</evidence>
<dbReference type="EMBL" id="PPSK01000018">
    <property type="protein sequence ID" value="POB01796.1"/>
    <property type="molecule type" value="Genomic_DNA"/>
</dbReference>
<gene>
    <name evidence="2" type="ORF">C1949_15765</name>
</gene>
<organism evidence="2 3">
    <name type="scientific">Halopseudomonas oceani</name>
    <dbReference type="NCBI Taxonomy" id="1708783"/>
    <lineage>
        <taxon>Bacteria</taxon>
        <taxon>Pseudomonadati</taxon>
        <taxon>Pseudomonadota</taxon>
        <taxon>Gammaproteobacteria</taxon>
        <taxon>Pseudomonadales</taxon>
        <taxon>Pseudomonadaceae</taxon>
        <taxon>Halopseudomonas</taxon>
    </lineage>
</organism>
<dbReference type="Proteomes" id="UP000243451">
    <property type="component" value="Unassembled WGS sequence"/>
</dbReference>
<evidence type="ECO:0000313" key="3">
    <source>
        <dbReference type="Proteomes" id="UP000243451"/>
    </source>
</evidence>